<reference evidence="1 2" key="1">
    <citation type="submission" date="2016-10" db="EMBL/GenBank/DDBJ databases">
        <authorList>
            <person name="de Groot N.N."/>
        </authorList>
    </citation>
    <scope>NUCLEOTIDE SEQUENCE [LARGE SCALE GENOMIC DNA]</scope>
    <source>
        <strain evidence="1 2">DSM 7343</strain>
    </source>
</reference>
<dbReference type="STRING" id="37625.SAMN05660420_00230"/>
<keyword evidence="2" id="KW-1185">Reference proteome</keyword>
<dbReference type="EMBL" id="FNQN01000001">
    <property type="protein sequence ID" value="SDZ77193.1"/>
    <property type="molecule type" value="Genomic_DNA"/>
</dbReference>
<name>A0A1H3VQU9_9BACT</name>
<dbReference type="AlphaFoldDB" id="A0A1H3VQU9"/>
<accession>A0A1H3VQU9</accession>
<evidence type="ECO:0000313" key="2">
    <source>
        <dbReference type="Proteomes" id="UP000199409"/>
    </source>
</evidence>
<dbReference type="RefSeq" id="WP_092344097.1">
    <property type="nucleotide sequence ID" value="NZ_FNQN01000001.1"/>
</dbReference>
<evidence type="ECO:0000313" key="1">
    <source>
        <dbReference type="EMBL" id="SDZ77193.1"/>
    </source>
</evidence>
<dbReference type="Proteomes" id="UP000199409">
    <property type="component" value="Unassembled WGS sequence"/>
</dbReference>
<proteinExistence type="predicted"/>
<protein>
    <submittedName>
        <fullName evidence="1">Uncharacterized protein</fullName>
    </submittedName>
</protein>
<organism evidence="1 2">
    <name type="scientific">Desulfuromusa kysingii</name>
    <dbReference type="NCBI Taxonomy" id="37625"/>
    <lineage>
        <taxon>Bacteria</taxon>
        <taxon>Pseudomonadati</taxon>
        <taxon>Thermodesulfobacteriota</taxon>
        <taxon>Desulfuromonadia</taxon>
        <taxon>Desulfuromonadales</taxon>
        <taxon>Geopsychrobacteraceae</taxon>
        <taxon>Desulfuromusa</taxon>
    </lineage>
</organism>
<dbReference type="OrthoDB" id="129834at2"/>
<gene>
    <name evidence="1" type="ORF">SAMN05660420_00230</name>
</gene>
<sequence length="140" mass="15085">MPNKKYSAGDHITSKCTKCKDITNHTIVAMVGDTVARVVCNTCNGTHNYRNASPKKTAVRNKTAASKSVKVNKIEAAWEDQISSADAANATPYNIKMVANCGDVIQHPTFGLGCVVNTIKPNKMEVSFRSGIKLLRCSVA</sequence>